<evidence type="ECO:0000256" key="6">
    <source>
        <dbReference type="ARBA" id="ARBA00023306"/>
    </source>
</evidence>
<protein>
    <recommendedName>
        <fullName evidence="8">Condensin complex subunit 1 C-terminal domain-containing protein</fullName>
    </recommendedName>
</protein>
<evidence type="ECO:0000256" key="7">
    <source>
        <dbReference type="SAM" id="MobiDB-lite"/>
    </source>
</evidence>
<dbReference type="InterPro" id="IPR032682">
    <property type="entry name" value="Cnd1_C"/>
</dbReference>
<evidence type="ECO:0000256" key="2">
    <source>
        <dbReference type="ARBA" id="ARBA00022618"/>
    </source>
</evidence>
<feature type="compositionally biased region" description="Polar residues" evidence="7">
    <location>
        <begin position="18"/>
        <end position="33"/>
    </location>
</feature>
<dbReference type="InterPro" id="IPR026971">
    <property type="entry name" value="CND1/NCAPD3"/>
</dbReference>
<evidence type="ECO:0000256" key="5">
    <source>
        <dbReference type="ARBA" id="ARBA00023242"/>
    </source>
</evidence>
<dbReference type="Proteomes" id="UP000678393">
    <property type="component" value="Unassembled WGS sequence"/>
</dbReference>
<keyword evidence="4" id="KW-0226">DNA condensation</keyword>
<comment type="caution">
    <text evidence="9">The sequence shown here is derived from an EMBL/GenBank/DDBJ whole genome shotgun (WGS) entry which is preliminary data.</text>
</comment>
<dbReference type="GO" id="GO:0042393">
    <property type="term" value="F:histone binding"/>
    <property type="evidence" value="ECO:0007669"/>
    <property type="project" value="TreeGrafter"/>
</dbReference>
<dbReference type="PANTHER" id="PTHR14222:SF1">
    <property type="entry name" value="CONDENSIN-2 COMPLEX SUBUNIT D3"/>
    <property type="match status" value="1"/>
</dbReference>
<dbReference type="GO" id="GO:0007076">
    <property type="term" value="P:mitotic chromosome condensation"/>
    <property type="evidence" value="ECO:0007669"/>
    <property type="project" value="InterPro"/>
</dbReference>
<dbReference type="AlphaFoldDB" id="A0A8S3ZD10"/>
<proteinExistence type="predicted"/>
<dbReference type="GO" id="GO:0000796">
    <property type="term" value="C:condensin complex"/>
    <property type="evidence" value="ECO:0007669"/>
    <property type="project" value="TreeGrafter"/>
</dbReference>
<dbReference type="GO" id="GO:0005634">
    <property type="term" value="C:nucleus"/>
    <property type="evidence" value="ECO:0007669"/>
    <property type="project" value="UniProtKB-SubCell"/>
</dbReference>
<name>A0A8S3ZD10_9EUPU</name>
<keyword evidence="5" id="KW-0539">Nucleus</keyword>
<evidence type="ECO:0000256" key="3">
    <source>
        <dbReference type="ARBA" id="ARBA00022776"/>
    </source>
</evidence>
<dbReference type="InterPro" id="IPR016024">
    <property type="entry name" value="ARM-type_fold"/>
</dbReference>
<dbReference type="SUPFAM" id="SSF48371">
    <property type="entry name" value="ARM repeat"/>
    <property type="match status" value="1"/>
</dbReference>
<keyword evidence="2" id="KW-0132">Cell division</keyword>
<dbReference type="EMBL" id="CAJHNH020001904">
    <property type="protein sequence ID" value="CAG5124902.1"/>
    <property type="molecule type" value="Genomic_DNA"/>
</dbReference>
<dbReference type="OrthoDB" id="10263978at2759"/>
<sequence length="231" mass="25656">SAGDNDAYQKAGDRDGQSNHTEGSNNSQASQPGTKEGSHDSQDGESQPDLQSSQSSQTVISSQASQPLSQFRGSSMSSKLRAHAFITLGKLCLVDGSLAKKTIAAMARELEESDCPAVRNNVVIIMGDLTIRYTTLVDRYVTNIAACLKDPSPLVRKNTLTILSRLLQEEYVKWKGVLFFRYITTILDEALEIKSLAEFCLEHLLLKKHPSLFFHPFLECIFHFNNYQTHS</sequence>
<dbReference type="Gene3D" id="1.25.10.10">
    <property type="entry name" value="Leucine-rich Repeat Variant"/>
    <property type="match status" value="1"/>
</dbReference>
<feature type="non-terminal residue" evidence="9">
    <location>
        <position position="1"/>
    </location>
</feature>
<evidence type="ECO:0000256" key="4">
    <source>
        <dbReference type="ARBA" id="ARBA00023067"/>
    </source>
</evidence>
<keyword evidence="6" id="KW-0131">Cell cycle</keyword>
<evidence type="ECO:0000313" key="10">
    <source>
        <dbReference type="Proteomes" id="UP000678393"/>
    </source>
</evidence>
<evidence type="ECO:0000313" key="9">
    <source>
        <dbReference type="EMBL" id="CAG5124902.1"/>
    </source>
</evidence>
<keyword evidence="3" id="KW-0498">Mitosis</keyword>
<evidence type="ECO:0000256" key="1">
    <source>
        <dbReference type="ARBA" id="ARBA00004123"/>
    </source>
</evidence>
<dbReference type="Pfam" id="PF12717">
    <property type="entry name" value="Cnd1"/>
    <property type="match status" value="1"/>
</dbReference>
<organism evidence="9 10">
    <name type="scientific">Candidula unifasciata</name>
    <dbReference type="NCBI Taxonomy" id="100452"/>
    <lineage>
        <taxon>Eukaryota</taxon>
        <taxon>Metazoa</taxon>
        <taxon>Spiralia</taxon>
        <taxon>Lophotrochozoa</taxon>
        <taxon>Mollusca</taxon>
        <taxon>Gastropoda</taxon>
        <taxon>Heterobranchia</taxon>
        <taxon>Euthyneura</taxon>
        <taxon>Panpulmonata</taxon>
        <taxon>Eupulmonata</taxon>
        <taxon>Stylommatophora</taxon>
        <taxon>Helicina</taxon>
        <taxon>Helicoidea</taxon>
        <taxon>Geomitridae</taxon>
        <taxon>Candidula</taxon>
    </lineage>
</organism>
<feature type="domain" description="Condensin complex subunit 1 C-terminal" evidence="8">
    <location>
        <begin position="118"/>
        <end position="225"/>
    </location>
</feature>
<reference evidence="9" key="1">
    <citation type="submission" date="2021-04" db="EMBL/GenBank/DDBJ databases">
        <authorList>
            <consortium name="Molecular Ecology Group"/>
        </authorList>
    </citation>
    <scope>NUCLEOTIDE SEQUENCE</scope>
</reference>
<feature type="non-terminal residue" evidence="9">
    <location>
        <position position="231"/>
    </location>
</feature>
<dbReference type="PANTHER" id="PTHR14222">
    <property type="entry name" value="CONDENSIN"/>
    <property type="match status" value="1"/>
</dbReference>
<feature type="compositionally biased region" description="Low complexity" evidence="7">
    <location>
        <begin position="51"/>
        <end position="66"/>
    </location>
</feature>
<dbReference type="GO" id="GO:0051301">
    <property type="term" value="P:cell division"/>
    <property type="evidence" value="ECO:0007669"/>
    <property type="project" value="UniProtKB-KW"/>
</dbReference>
<dbReference type="InterPro" id="IPR011989">
    <property type="entry name" value="ARM-like"/>
</dbReference>
<evidence type="ECO:0000259" key="8">
    <source>
        <dbReference type="Pfam" id="PF12717"/>
    </source>
</evidence>
<comment type="subcellular location">
    <subcellularLocation>
        <location evidence="1">Nucleus</location>
    </subcellularLocation>
</comment>
<keyword evidence="10" id="KW-1185">Reference proteome</keyword>
<accession>A0A8S3ZD10</accession>
<feature type="region of interest" description="Disordered" evidence="7">
    <location>
        <begin position="1"/>
        <end position="72"/>
    </location>
</feature>
<dbReference type="GO" id="GO:0000779">
    <property type="term" value="C:condensed chromosome, centromeric region"/>
    <property type="evidence" value="ECO:0007669"/>
    <property type="project" value="TreeGrafter"/>
</dbReference>
<gene>
    <name evidence="9" type="ORF">CUNI_LOCUS10460</name>
</gene>
<dbReference type="GO" id="GO:0010032">
    <property type="term" value="P:meiotic chromosome condensation"/>
    <property type="evidence" value="ECO:0007669"/>
    <property type="project" value="TreeGrafter"/>
</dbReference>